<evidence type="ECO:0000256" key="1">
    <source>
        <dbReference type="SAM" id="MobiDB-lite"/>
    </source>
</evidence>
<evidence type="ECO:0000313" key="4">
    <source>
        <dbReference type="Proteomes" id="UP000494165"/>
    </source>
</evidence>
<dbReference type="OrthoDB" id="6285995at2759"/>
<reference evidence="3 4" key="1">
    <citation type="submission" date="2020-04" db="EMBL/GenBank/DDBJ databases">
        <authorList>
            <person name="Alioto T."/>
            <person name="Alioto T."/>
            <person name="Gomez Garrido J."/>
        </authorList>
    </citation>
    <scope>NUCLEOTIDE SEQUENCE [LARGE SCALE GENOMIC DNA]</scope>
</reference>
<feature type="region of interest" description="Disordered" evidence="1">
    <location>
        <begin position="403"/>
        <end position="427"/>
    </location>
</feature>
<dbReference type="PANTHER" id="PTHR28495:SF1">
    <property type="entry name" value="GENE, 17266-RELATED"/>
    <property type="match status" value="1"/>
</dbReference>
<feature type="domain" description="DUF4708" evidence="2">
    <location>
        <begin position="49"/>
        <end position="294"/>
    </location>
</feature>
<evidence type="ECO:0000313" key="3">
    <source>
        <dbReference type="EMBL" id="CAB3384438.1"/>
    </source>
</evidence>
<proteinExistence type="predicted"/>
<evidence type="ECO:0000259" key="2">
    <source>
        <dbReference type="Pfam" id="PF15813"/>
    </source>
</evidence>
<dbReference type="AlphaFoldDB" id="A0A8S1DQK6"/>
<dbReference type="Proteomes" id="UP000494165">
    <property type="component" value="Unassembled WGS sequence"/>
</dbReference>
<gene>
    <name evidence="3" type="ORF">CLODIP_2_CD09024</name>
</gene>
<dbReference type="InterPro" id="IPR031643">
    <property type="entry name" value="DUF4708"/>
</dbReference>
<dbReference type="Pfam" id="PF15813">
    <property type="entry name" value="DUF4708"/>
    <property type="match status" value="1"/>
</dbReference>
<keyword evidence="4" id="KW-1185">Reference proteome</keyword>
<accession>A0A8S1DQK6</accession>
<organism evidence="3 4">
    <name type="scientific">Cloeon dipterum</name>
    <dbReference type="NCBI Taxonomy" id="197152"/>
    <lineage>
        <taxon>Eukaryota</taxon>
        <taxon>Metazoa</taxon>
        <taxon>Ecdysozoa</taxon>
        <taxon>Arthropoda</taxon>
        <taxon>Hexapoda</taxon>
        <taxon>Insecta</taxon>
        <taxon>Pterygota</taxon>
        <taxon>Palaeoptera</taxon>
        <taxon>Ephemeroptera</taxon>
        <taxon>Pisciforma</taxon>
        <taxon>Baetidae</taxon>
        <taxon>Cloeon</taxon>
    </lineage>
</organism>
<feature type="compositionally biased region" description="Polar residues" evidence="1">
    <location>
        <begin position="408"/>
        <end position="417"/>
    </location>
</feature>
<dbReference type="PANTHER" id="PTHR28495">
    <property type="entry name" value="HYPOTHETICAL PROTEIN LOC100359752"/>
    <property type="match status" value="1"/>
</dbReference>
<protein>
    <recommendedName>
        <fullName evidence="2">DUF4708 domain-containing protein</fullName>
    </recommendedName>
</protein>
<sequence length="609" mass="68273">MNNHSISPSIRRFAFTTNIPPRTELTAFLCNVDAPPKDSFYHDLPSHWRVAKCRSLVRECSHFLAMPMVPSNKVIIVSSKTFAAYGNPHAILASFGISVSQRNVELSDKTFKALLEFAIVGRLSPDWNRVDSNLLVFNEDFLTMVIGIPAIKFSLSIHGTEAQILLQPLKVKLPMLQACDLEMNDTQSVCDFFARKLRQVYDNCVDLEWVHTLPSMKPARVMSVSHHIPETSPLKSYADFIKMWEEVYGYKLPAPDEGRADSSFAGPYVNVKYEVNRLVDSNREYTYPAICVRPYETLFFRNVDQHLVLTVFIRNLMKACPIVCGFNLNWVSQQKINLSPEVKQEANNSKELCEKVIDEIVAAIKRDQAMGSHLSIEQHIPPTTPKPQPLPVCNQVALMQPNGAESPVTPQVSNSSELPEHTEPQPVSNPCNQIDVMMPQENMSLEISSTQLLSTVSMQSNVIPIAPELPMVISPSYPNNSVQNVVPIRPAPVSRTNMVQTRSLFASGTGEVSSSRHTPLRAAARKSILGRARAPREAQSSVLTMKKVNMAEFVKCRRVDRFRCDELKQWLVEHKVPFFPRAAKKDLIQAVYNCVNQSAAPANTSNTDN</sequence>
<comment type="caution">
    <text evidence="3">The sequence shown here is derived from an EMBL/GenBank/DDBJ whole genome shotgun (WGS) entry which is preliminary data.</text>
</comment>
<dbReference type="EMBL" id="CADEPI010000350">
    <property type="protein sequence ID" value="CAB3384438.1"/>
    <property type="molecule type" value="Genomic_DNA"/>
</dbReference>
<name>A0A8S1DQK6_9INSE</name>